<feature type="compositionally biased region" description="Low complexity" evidence="3">
    <location>
        <begin position="490"/>
        <end position="500"/>
    </location>
</feature>
<dbReference type="RefSeq" id="WP_011419575.1">
    <property type="nucleotide sequence ID" value="NC_007760.1"/>
</dbReference>
<reference evidence="4 5" key="1">
    <citation type="submission" date="2006-01" db="EMBL/GenBank/DDBJ databases">
        <title>Complete sequence of Anaeromyxobacter dehalogenans 2CP-C.</title>
        <authorList>
            <consortium name="US DOE Joint Genome Institute"/>
            <person name="Copeland A."/>
            <person name="Lucas S."/>
            <person name="Lapidus A."/>
            <person name="Barry K."/>
            <person name="Detter J.C."/>
            <person name="Glavina T."/>
            <person name="Hammon N."/>
            <person name="Israni S."/>
            <person name="Pitluck S."/>
            <person name="Brettin T."/>
            <person name="Bruce D."/>
            <person name="Han C."/>
            <person name="Tapia R."/>
            <person name="Gilna P."/>
            <person name="Kiss H."/>
            <person name="Schmutz J."/>
            <person name="Larimer F."/>
            <person name="Land M."/>
            <person name="Kyrpides N."/>
            <person name="Anderson I."/>
            <person name="Sanford R.A."/>
            <person name="Ritalahti K.M."/>
            <person name="Thomas H.S."/>
            <person name="Kirby J.R."/>
            <person name="Zhulin I.B."/>
            <person name="Loeffler F.E."/>
            <person name="Richardson P."/>
        </authorList>
    </citation>
    <scope>NUCLEOTIDE SEQUENCE [LARGE SCALE GENOMIC DNA]</scope>
    <source>
        <strain evidence="4 5">2CP-C</strain>
    </source>
</reference>
<comment type="similarity">
    <text evidence="1 2">Belongs to the outer membrane factor (OMF) (TC 1.B.17) family.</text>
</comment>
<dbReference type="Proteomes" id="UP000001935">
    <property type="component" value="Chromosome"/>
</dbReference>
<keyword evidence="2" id="KW-0472">Membrane</keyword>
<keyword evidence="2" id="KW-0732">Signal</keyword>
<keyword evidence="2 4" id="KW-0449">Lipoprotein</keyword>
<feature type="chain" id="PRO_5001442073" evidence="2">
    <location>
        <begin position="24"/>
        <end position="500"/>
    </location>
</feature>
<dbReference type="Gene3D" id="1.20.1600.10">
    <property type="entry name" value="Outer membrane efflux proteins (OEP)"/>
    <property type="match status" value="1"/>
</dbReference>
<protein>
    <submittedName>
        <fullName evidence="4">RND efflux system, outer membrane lipoprotein, NodT</fullName>
    </submittedName>
</protein>
<dbReference type="SUPFAM" id="SSF56954">
    <property type="entry name" value="Outer membrane efflux proteins (OEP)"/>
    <property type="match status" value="1"/>
</dbReference>
<keyword evidence="2" id="KW-0564">Palmitate</keyword>
<evidence type="ECO:0000256" key="1">
    <source>
        <dbReference type="ARBA" id="ARBA00007613"/>
    </source>
</evidence>
<feature type="compositionally biased region" description="Pro residues" evidence="3">
    <location>
        <begin position="477"/>
        <end position="489"/>
    </location>
</feature>
<keyword evidence="2" id="KW-0812">Transmembrane</keyword>
<evidence type="ECO:0000313" key="4">
    <source>
        <dbReference type="EMBL" id="ABC80292.1"/>
    </source>
</evidence>
<sequence>MRSPGLAALAAASALAVSGCTLAPRYQRPAAPVAAEFPAGGGAPTGPAAADLGWRDVFQDPGLQAVIDQALRENRDLRVAALNVELARAQYGIQRSYLLPTVGATGSGSRSRTAKDLSFTGEPSVGNVFSAGVGLTSFEIDLFGRVRSLRNQALEQYLSTEEAHRSAHLALVSEVAVQYLASRALQSQVALAEQTLQTVQQSYDLAKRTFEAGRTSELDFRTAEAQVETARVNLSAYQQALAQAENALVLLAGGPLPKDLPTAPLESQPPVAELPAGLPSDLLQRRPDILSAEHQLKAANASIGAARAAFFPSISLTASVGTASTELSNLFTAGSGTWAFSPRIDLPIFTGGRNKANLDAANVRKSIQIASYEKAIQVAFREVADALVARGRLDEQLEAQTRRVQAEQRRYDISELRYRKGVDSYLNVLTAQRDLYGAQQQLIQTRLARYQNSIGLYRALGGGWLERGTAAAAAPAPATPASPAAPAPAEPAQAAPPQQG</sequence>
<dbReference type="OrthoDB" id="9783163at2"/>
<name>Q2INA7_ANADE</name>
<gene>
    <name evidence="4" type="ordered locus">Adeh_0516</name>
</gene>
<dbReference type="Pfam" id="PF02321">
    <property type="entry name" value="OEP"/>
    <property type="match status" value="2"/>
</dbReference>
<dbReference type="PANTHER" id="PTHR30203:SF32">
    <property type="entry name" value="CATION EFFLUX SYSTEM PROTEIN CUSC"/>
    <property type="match status" value="1"/>
</dbReference>
<dbReference type="InterPro" id="IPR003423">
    <property type="entry name" value="OMP_efflux"/>
</dbReference>
<evidence type="ECO:0000256" key="3">
    <source>
        <dbReference type="SAM" id="MobiDB-lite"/>
    </source>
</evidence>
<dbReference type="GO" id="GO:0005886">
    <property type="term" value="C:plasma membrane"/>
    <property type="evidence" value="ECO:0007669"/>
    <property type="project" value="UniProtKB-SubCell"/>
</dbReference>
<proteinExistence type="inferred from homology"/>
<dbReference type="PROSITE" id="PS51257">
    <property type="entry name" value="PROKAR_LIPOPROTEIN"/>
    <property type="match status" value="1"/>
</dbReference>
<organism evidence="4 5">
    <name type="scientific">Anaeromyxobacter dehalogenans (strain 2CP-C)</name>
    <dbReference type="NCBI Taxonomy" id="290397"/>
    <lineage>
        <taxon>Bacteria</taxon>
        <taxon>Pseudomonadati</taxon>
        <taxon>Myxococcota</taxon>
        <taxon>Myxococcia</taxon>
        <taxon>Myxococcales</taxon>
        <taxon>Cystobacterineae</taxon>
        <taxon>Anaeromyxobacteraceae</taxon>
        <taxon>Anaeromyxobacter</taxon>
    </lineage>
</organism>
<dbReference type="HOGENOM" id="CLU_012817_13_3_7"/>
<keyword evidence="2" id="KW-1134">Transmembrane beta strand</keyword>
<accession>Q2INA7</accession>
<dbReference type="Gene3D" id="2.20.200.10">
    <property type="entry name" value="Outer membrane efflux proteins (OEP)"/>
    <property type="match status" value="1"/>
</dbReference>
<dbReference type="NCBIfam" id="TIGR01845">
    <property type="entry name" value="outer_NodT"/>
    <property type="match status" value="1"/>
</dbReference>
<dbReference type="STRING" id="290397.Adeh_0516"/>
<dbReference type="EMBL" id="CP000251">
    <property type="protein sequence ID" value="ABC80292.1"/>
    <property type="molecule type" value="Genomic_DNA"/>
</dbReference>
<feature type="region of interest" description="Disordered" evidence="3">
    <location>
        <begin position="471"/>
        <end position="500"/>
    </location>
</feature>
<comment type="subcellular location">
    <subcellularLocation>
        <location evidence="2">Cell membrane</location>
        <topology evidence="2">Lipid-anchor</topology>
    </subcellularLocation>
</comment>
<dbReference type="KEGG" id="ade:Adeh_0516"/>
<dbReference type="PANTHER" id="PTHR30203">
    <property type="entry name" value="OUTER MEMBRANE CATION EFFLUX PROTEIN"/>
    <property type="match status" value="1"/>
</dbReference>
<dbReference type="AlphaFoldDB" id="Q2INA7"/>
<evidence type="ECO:0000313" key="5">
    <source>
        <dbReference type="Proteomes" id="UP000001935"/>
    </source>
</evidence>
<dbReference type="eggNOG" id="COG1538">
    <property type="taxonomic scope" value="Bacteria"/>
</dbReference>
<evidence type="ECO:0000256" key="2">
    <source>
        <dbReference type="RuleBase" id="RU362097"/>
    </source>
</evidence>
<feature type="signal peptide" evidence="2">
    <location>
        <begin position="1"/>
        <end position="23"/>
    </location>
</feature>
<dbReference type="GO" id="GO:0015562">
    <property type="term" value="F:efflux transmembrane transporter activity"/>
    <property type="evidence" value="ECO:0007669"/>
    <property type="project" value="InterPro"/>
</dbReference>
<dbReference type="InterPro" id="IPR010131">
    <property type="entry name" value="MdtP/NodT-like"/>
</dbReference>